<evidence type="ECO:0000313" key="11">
    <source>
        <dbReference type="Proteomes" id="UP001152759"/>
    </source>
</evidence>
<keyword evidence="3" id="KW-0963">Cytoplasm</keyword>
<evidence type="ECO:0000259" key="8">
    <source>
        <dbReference type="Pfam" id="PF04130"/>
    </source>
</evidence>
<evidence type="ECO:0000256" key="7">
    <source>
        <dbReference type="SAM" id="MobiDB-lite"/>
    </source>
</evidence>
<feature type="domain" description="Gamma tubulin complex component C-terminal" evidence="8">
    <location>
        <begin position="1083"/>
        <end position="1374"/>
    </location>
</feature>
<name>A0A9P0ADR5_BEMTA</name>
<dbReference type="GO" id="GO:0000278">
    <property type="term" value="P:mitotic cell cycle"/>
    <property type="evidence" value="ECO:0007669"/>
    <property type="project" value="TreeGrafter"/>
</dbReference>
<accession>A0A9P0ADR5</accession>
<dbReference type="GO" id="GO:0005874">
    <property type="term" value="C:microtubule"/>
    <property type="evidence" value="ECO:0007669"/>
    <property type="project" value="UniProtKB-KW"/>
</dbReference>
<keyword evidence="5" id="KW-0206">Cytoskeleton</keyword>
<dbReference type="GO" id="GO:0031122">
    <property type="term" value="P:cytoplasmic microtubule organization"/>
    <property type="evidence" value="ECO:0007669"/>
    <property type="project" value="TreeGrafter"/>
</dbReference>
<feature type="compositionally biased region" description="Polar residues" evidence="7">
    <location>
        <begin position="730"/>
        <end position="748"/>
    </location>
</feature>
<feature type="domain" description="Gamma tubulin complex component protein N-terminal" evidence="9">
    <location>
        <begin position="169"/>
        <end position="481"/>
    </location>
</feature>
<evidence type="ECO:0008006" key="12">
    <source>
        <dbReference type="Google" id="ProtNLM"/>
    </source>
</evidence>
<evidence type="ECO:0000256" key="3">
    <source>
        <dbReference type="ARBA" id="ARBA00022490"/>
    </source>
</evidence>
<evidence type="ECO:0000256" key="5">
    <source>
        <dbReference type="ARBA" id="ARBA00023212"/>
    </source>
</evidence>
<organism evidence="10 11">
    <name type="scientific">Bemisia tabaci</name>
    <name type="common">Sweetpotato whitefly</name>
    <name type="synonym">Aleurodes tabaci</name>
    <dbReference type="NCBI Taxonomy" id="7038"/>
    <lineage>
        <taxon>Eukaryota</taxon>
        <taxon>Metazoa</taxon>
        <taxon>Ecdysozoa</taxon>
        <taxon>Arthropoda</taxon>
        <taxon>Hexapoda</taxon>
        <taxon>Insecta</taxon>
        <taxon>Pterygota</taxon>
        <taxon>Neoptera</taxon>
        <taxon>Paraneoptera</taxon>
        <taxon>Hemiptera</taxon>
        <taxon>Sternorrhyncha</taxon>
        <taxon>Aleyrodoidea</taxon>
        <taxon>Aleyrodidae</taxon>
        <taxon>Aleyrodinae</taxon>
        <taxon>Bemisia</taxon>
    </lineage>
</organism>
<evidence type="ECO:0000256" key="6">
    <source>
        <dbReference type="SAM" id="Coils"/>
    </source>
</evidence>
<keyword evidence="11" id="KW-1185">Reference proteome</keyword>
<keyword evidence="6" id="KW-0175">Coiled coil</keyword>
<dbReference type="InterPro" id="IPR041470">
    <property type="entry name" value="GCP_N"/>
</dbReference>
<proteinExistence type="inferred from homology"/>
<dbReference type="Pfam" id="PF04130">
    <property type="entry name" value="GCP_C_terminal"/>
    <property type="match status" value="1"/>
</dbReference>
<feature type="region of interest" description="Disordered" evidence="7">
    <location>
        <begin position="690"/>
        <end position="750"/>
    </location>
</feature>
<dbReference type="InterPro" id="IPR042241">
    <property type="entry name" value="GCP_C_sf"/>
</dbReference>
<evidence type="ECO:0000256" key="2">
    <source>
        <dbReference type="ARBA" id="ARBA00010337"/>
    </source>
</evidence>
<dbReference type="EMBL" id="OU963865">
    <property type="protein sequence ID" value="CAH0389609.1"/>
    <property type="molecule type" value="Genomic_DNA"/>
</dbReference>
<dbReference type="GO" id="GO:0051011">
    <property type="term" value="F:microtubule minus-end binding"/>
    <property type="evidence" value="ECO:0007669"/>
    <property type="project" value="TreeGrafter"/>
</dbReference>
<sequence>MEDPSQVKHSISLFDFSHISSDSLSYPSSYETSAPSRRFSLIDLDSRKTSTSTDYSFPALHNFNHPFEIRIPPSASVCPPQQDEGYVTPDFDGYEPVSEFEEPDEPRAESSPGHSWTSLIGIGSSDKPLLSSYKDEESISKMMQWLAPSNNKRWYQNDPTVVSLQELIDNLRYLLVGVPSRLFLLNPETNKFSIAENIKLRGTSEAFLSALVKDFLSCGNTAHHLDNLASNPDRRRHGLVYDTLCEALSVYLQSVRCSVLLLDLSTTSLASILHTTAPLRSQLQTVSCACHGLSIPQPPSGGHLIDNLFSELQATPTKEDAMVVYSLLQPCLGVYFRWLFKWIFEGEINDPHQEFFIDKKFPQVISNSRSFWTRGFVCVNKLLPSFLSDLRDEILACGKTVCLLKICDPDNPLFRLIDETGIVSKICDSCDSIEDLQFAMDAYYQHCKEVLRTGDKFKFSGSNEREEQLQEAARQAHERNLALYEAKRRKRLEEIAEKKYKELLDLKQHINEMRLQKEEQEKLRLEAENKWLEQIRKEHELDLILEQTRQAKIGEFYKSLLETSQKRVALTVWKLKRTKLSEHRAHFFRNDTLSEASEAPSSFDPPKAEDIQPLDATDAPSAELVRSLIDQLDDPLDKTTECETSLSIESKPSVNDLNFRVWLSNKDQALKNRLKILSSGMSNFYAEIGPESKKTDVTPTDNPTAFQEDEKAQKVKHKEEIPSSGAGDTLPNSSLASHGDDVQTTNSDGKTEALKNKEKVLSSGIFDILTNKSSEFKVSQTTKSLKTDHLDYNKEQAIKNRDKVLSSDLGDILADFIPEHKADNSVKKATSKNSNEKFDEGLTASKGSTSIKSSIININESSISNNDACMLPTDNWKLSLGSDDKSRSVTEEKFCASANDNQSFNSNLNDKLFNLGCNRSSEDRTDGLNISPKSNNISVPSAKSCKDELVCSVEMEHTSEYSYSASDPVITSDSVVINSVNLCDESLKRDPDLSSFSVDKTTSSSDVMSSHLSELENIHYSNLSAISLRVDPFNKILSVSNQPRSFNLTTALSLTIESVRLPLRVQALIANHALMKHFVQTGLLSHLQLLKKHYLLHDAGWRTGLVCGLASRFQEFKGLDARQVNWSRVASEAFSEAVSEEIDPAMYLVLDIQNPPAILDITELEVFNSFSLQYLYEWPFNLIITRDAIACYNRIFTFLLKVSYVDWILISQFKLLGGRTKRGMHYKQICLFRHSMTQFIHPLACFLHESVIQVEYSHLLKELEQDFCIDSVYHKHGAYVKAVALNCFLTSKGEKMAIALNKLFKYALLFNEALVLGTWSVDRSTNTFVHSNFSQLQACFSKFLQLARDTRDYLQKLTDEGYSMKLQNLIAQLSLGKS</sequence>
<comment type="subcellular location">
    <subcellularLocation>
        <location evidence="1">Cytoplasm</location>
        <location evidence="1">Cytoskeleton</location>
    </subcellularLocation>
</comment>
<dbReference type="GO" id="GO:0051225">
    <property type="term" value="P:spindle assembly"/>
    <property type="evidence" value="ECO:0007669"/>
    <property type="project" value="TreeGrafter"/>
</dbReference>
<dbReference type="InterPro" id="IPR040457">
    <property type="entry name" value="GCP_C"/>
</dbReference>
<dbReference type="GO" id="GO:0007020">
    <property type="term" value="P:microtubule nucleation"/>
    <property type="evidence" value="ECO:0007669"/>
    <property type="project" value="InterPro"/>
</dbReference>
<feature type="compositionally biased region" description="Basic and acidic residues" evidence="7">
    <location>
        <begin position="708"/>
        <end position="721"/>
    </location>
</feature>
<comment type="similarity">
    <text evidence="2">Belongs to the TUBGCP family.</text>
</comment>
<feature type="coiled-coil region" evidence="6">
    <location>
        <begin position="489"/>
        <end position="535"/>
    </location>
</feature>
<evidence type="ECO:0000256" key="4">
    <source>
        <dbReference type="ARBA" id="ARBA00022701"/>
    </source>
</evidence>
<dbReference type="GO" id="GO:0000930">
    <property type="term" value="C:gamma-tubulin complex"/>
    <property type="evidence" value="ECO:0007669"/>
    <property type="project" value="TreeGrafter"/>
</dbReference>
<keyword evidence="4" id="KW-0493">Microtubule</keyword>
<dbReference type="GO" id="GO:0000922">
    <property type="term" value="C:spindle pole"/>
    <property type="evidence" value="ECO:0007669"/>
    <property type="project" value="InterPro"/>
</dbReference>
<reference evidence="10" key="1">
    <citation type="submission" date="2021-12" db="EMBL/GenBank/DDBJ databases">
        <authorList>
            <person name="King R."/>
        </authorList>
    </citation>
    <scope>NUCLEOTIDE SEQUENCE</scope>
</reference>
<protein>
    <recommendedName>
        <fullName evidence="12">Gamma-tubulin complex component</fullName>
    </recommendedName>
</protein>
<dbReference type="PANTHER" id="PTHR19302">
    <property type="entry name" value="GAMMA TUBULIN COMPLEX PROTEIN"/>
    <property type="match status" value="1"/>
</dbReference>
<dbReference type="GO" id="GO:0043015">
    <property type="term" value="F:gamma-tubulin binding"/>
    <property type="evidence" value="ECO:0007669"/>
    <property type="project" value="InterPro"/>
</dbReference>
<dbReference type="KEGG" id="btab:109031754"/>
<dbReference type="Proteomes" id="UP001152759">
    <property type="component" value="Chromosome 4"/>
</dbReference>
<evidence type="ECO:0000256" key="1">
    <source>
        <dbReference type="ARBA" id="ARBA00004245"/>
    </source>
</evidence>
<evidence type="ECO:0000313" key="10">
    <source>
        <dbReference type="EMBL" id="CAH0389609.1"/>
    </source>
</evidence>
<dbReference type="Pfam" id="PF17681">
    <property type="entry name" value="GCP_N_terminal"/>
    <property type="match status" value="1"/>
</dbReference>
<dbReference type="InterPro" id="IPR007259">
    <property type="entry name" value="GCP"/>
</dbReference>
<dbReference type="GO" id="GO:0051321">
    <property type="term" value="P:meiotic cell cycle"/>
    <property type="evidence" value="ECO:0007669"/>
    <property type="project" value="TreeGrafter"/>
</dbReference>
<dbReference type="PANTHER" id="PTHR19302:SF70">
    <property type="entry name" value="GAMMA-TUBULIN COMPLEX COMPONENT 6"/>
    <property type="match status" value="1"/>
</dbReference>
<evidence type="ECO:0000259" key="9">
    <source>
        <dbReference type="Pfam" id="PF17681"/>
    </source>
</evidence>
<feature type="region of interest" description="Disordered" evidence="7">
    <location>
        <begin position="595"/>
        <end position="615"/>
    </location>
</feature>
<dbReference type="Gene3D" id="1.20.120.1900">
    <property type="entry name" value="Gamma-tubulin complex, C-terminal domain"/>
    <property type="match status" value="1"/>
</dbReference>
<gene>
    <name evidence="10" type="ORF">BEMITA_LOCUS8421</name>
</gene>